<dbReference type="PANTHER" id="PTHR33318">
    <property type="entry name" value="ASPARTYL/GLUTAMYL-TRNA(ASN/GLN) AMIDOTRANSFERASE SUBUNIT"/>
    <property type="match status" value="1"/>
</dbReference>
<protein>
    <submittedName>
        <fullName evidence="3">Testis-specific Y-encoded-like protein 2</fullName>
    </submittedName>
</protein>
<keyword evidence="2" id="KW-1185">Reference proteome</keyword>
<proteinExistence type="predicted"/>
<feature type="compositionally biased region" description="Polar residues" evidence="1">
    <location>
        <begin position="398"/>
        <end position="411"/>
    </location>
</feature>
<evidence type="ECO:0000313" key="2">
    <source>
        <dbReference type="Proteomes" id="UP000694864"/>
    </source>
</evidence>
<organism evidence="2 3">
    <name type="scientific">Camelina sativa</name>
    <name type="common">False flax</name>
    <name type="synonym">Myagrum sativum</name>
    <dbReference type="NCBI Taxonomy" id="90675"/>
    <lineage>
        <taxon>Eukaryota</taxon>
        <taxon>Viridiplantae</taxon>
        <taxon>Streptophyta</taxon>
        <taxon>Embryophyta</taxon>
        <taxon>Tracheophyta</taxon>
        <taxon>Spermatophyta</taxon>
        <taxon>Magnoliopsida</taxon>
        <taxon>eudicotyledons</taxon>
        <taxon>Gunneridae</taxon>
        <taxon>Pentapetalae</taxon>
        <taxon>rosids</taxon>
        <taxon>malvids</taxon>
        <taxon>Brassicales</taxon>
        <taxon>Brassicaceae</taxon>
        <taxon>Camelineae</taxon>
        <taxon>Camelina</taxon>
    </lineage>
</organism>
<feature type="region of interest" description="Disordered" evidence="1">
    <location>
        <begin position="88"/>
        <end position="107"/>
    </location>
</feature>
<feature type="compositionally biased region" description="Acidic residues" evidence="1">
    <location>
        <begin position="168"/>
        <end position="202"/>
    </location>
</feature>
<reference evidence="3" key="2">
    <citation type="submission" date="2025-08" db="UniProtKB">
        <authorList>
            <consortium name="RefSeq"/>
        </authorList>
    </citation>
    <scope>IDENTIFICATION</scope>
    <source>
        <tissue evidence="3">Leaf</tissue>
    </source>
</reference>
<feature type="region of interest" description="Disordered" evidence="1">
    <location>
        <begin position="290"/>
        <end position="311"/>
    </location>
</feature>
<reference evidence="2" key="1">
    <citation type="journal article" date="2014" name="Nat. Commun.">
        <title>The emerging biofuel crop Camelina sativa retains a highly undifferentiated hexaploid genome structure.</title>
        <authorList>
            <person name="Kagale S."/>
            <person name="Koh C."/>
            <person name="Nixon J."/>
            <person name="Bollina V."/>
            <person name="Clarke W.E."/>
            <person name="Tuteja R."/>
            <person name="Spillane C."/>
            <person name="Robinson S.J."/>
            <person name="Links M.G."/>
            <person name="Clarke C."/>
            <person name="Higgins E.E."/>
            <person name="Huebert T."/>
            <person name="Sharpe A.G."/>
            <person name="Parkin I.A."/>
        </authorList>
    </citation>
    <scope>NUCLEOTIDE SEQUENCE [LARGE SCALE GENOMIC DNA]</scope>
    <source>
        <strain evidence="2">cv. DH55</strain>
    </source>
</reference>
<feature type="region of interest" description="Disordered" evidence="1">
    <location>
        <begin position="371"/>
        <end position="411"/>
    </location>
</feature>
<gene>
    <name evidence="3" type="primary">LOC104725044</name>
</gene>
<accession>A0ABM0UJ75</accession>
<feature type="compositionally biased region" description="Low complexity" evidence="1">
    <location>
        <begin position="376"/>
        <end position="388"/>
    </location>
</feature>
<feature type="region of interest" description="Disordered" evidence="1">
    <location>
        <begin position="135"/>
        <end position="203"/>
    </location>
</feature>
<evidence type="ECO:0000256" key="1">
    <source>
        <dbReference type="SAM" id="MobiDB-lite"/>
    </source>
</evidence>
<feature type="compositionally biased region" description="Basic and acidic residues" evidence="1">
    <location>
        <begin position="301"/>
        <end position="310"/>
    </location>
</feature>
<dbReference type="RefSeq" id="XP_010441942.1">
    <property type="nucleotide sequence ID" value="XM_010443640.1"/>
</dbReference>
<dbReference type="Proteomes" id="UP000694864">
    <property type="component" value="Chromosome 11"/>
</dbReference>
<dbReference type="PANTHER" id="PTHR33318:SF4">
    <property type="entry name" value="OS04G0511700 PROTEIN"/>
    <property type="match status" value="1"/>
</dbReference>
<dbReference type="GeneID" id="104725044"/>
<dbReference type="InterPro" id="IPR039300">
    <property type="entry name" value="JASON"/>
</dbReference>
<feature type="compositionally biased region" description="Polar residues" evidence="1">
    <location>
        <begin position="139"/>
        <end position="162"/>
    </location>
</feature>
<evidence type="ECO:0000313" key="3">
    <source>
        <dbReference type="RefSeq" id="XP_010441942.1"/>
    </source>
</evidence>
<sequence>MGCLLGCFGRRKNHRRRQRRRESFQPRLNRISEGSAEDVEVNLKVPVVDEVPTKSVKDDDRVASVVEDVTVVEVSKVSVTPITDDICDKVEEKKHSPSPSPSPTRKKVTFDTNVKTYEHIVVDESVEFFEEKKEEVKTSRQASEGSDVTSNSSGSYPSNHRYQNCRESDDEEEDVTDCDESDLDDDDGGLLDEDYYDDDGDSYDDKLHNWDKQVYTEEIADNVMDIEKIGEKTNASARDRSGYINAVLNPIENLNQWKAVKSKGRTTTQTHSRKENAVNASFSLEPQQVGELSSSFSLNRRSRDETKKQTTQEVAVDASLSTWLSTSPTTTSGCSSVETAMSEKKKHWKPVQSHDERPILGALTAAEIKQFSATNSPRKSPSRSPESPIIGTVGGYWNNHSMVTSKYSRSS</sequence>
<name>A0ABM0UJ75_CAMSA</name>